<accession>A0A0P0X291</accession>
<dbReference type="InParanoid" id="A0A0P0X291"/>
<evidence type="ECO:0000313" key="1">
    <source>
        <dbReference type="EMBL" id="BAS99928.1"/>
    </source>
</evidence>
<dbReference type="Proteomes" id="UP000059680">
    <property type="component" value="Chromosome 7"/>
</dbReference>
<name>A0A0P0X291_ORYSJ</name>
<dbReference type="EMBL" id="AP014963">
    <property type="protein sequence ID" value="BAS99928.1"/>
    <property type="molecule type" value="Genomic_DNA"/>
</dbReference>
<organism evidence="1 2">
    <name type="scientific">Oryza sativa subsp. japonica</name>
    <name type="common">Rice</name>
    <dbReference type="NCBI Taxonomy" id="39947"/>
    <lineage>
        <taxon>Eukaryota</taxon>
        <taxon>Viridiplantae</taxon>
        <taxon>Streptophyta</taxon>
        <taxon>Embryophyta</taxon>
        <taxon>Tracheophyta</taxon>
        <taxon>Spermatophyta</taxon>
        <taxon>Magnoliopsida</taxon>
        <taxon>Liliopsida</taxon>
        <taxon>Poales</taxon>
        <taxon>Poaceae</taxon>
        <taxon>BOP clade</taxon>
        <taxon>Oryzoideae</taxon>
        <taxon>Oryzeae</taxon>
        <taxon>Oryzinae</taxon>
        <taxon>Oryza</taxon>
        <taxon>Oryza sativa</taxon>
    </lineage>
</organism>
<dbReference type="Gramene" id="Os07t0131001-00">
    <property type="protein sequence ID" value="Os07t0131001-00"/>
    <property type="gene ID" value="Os07g0131001"/>
</dbReference>
<dbReference type="eggNOG" id="ENOG502R4MD">
    <property type="taxonomic scope" value="Eukaryota"/>
</dbReference>
<reference evidence="2" key="1">
    <citation type="journal article" date="2005" name="Nature">
        <title>The map-based sequence of the rice genome.</title>
        <authorList>
            <consortium name="International rice genome sequencing project (IRGSP)"/>
            <person name="Matsumoto T."/>
            <person name="Wu J."/>
            <person name="Kanamori H."/>
            <person name="Katayose Y."/>
            <person name="Fujisawa M."/>
            <person name="Namiki N."/>
            <person name="Mizuno H."/>
            <person name="Yamamoto K."/>
            <person name="Antonio B.A."/>
            <person name="Baba T."/>
            <person name="Sakata K."/>
            <person name="Nagamura Y."/>
            <person name="Aoki H."/>
            <person name="Arikawa K."/>
            <person name="Arita K."/>
            <person name="Bito T."/>
            <person name="Chiden Y."/>
            <person name="Fujitsuka N."/>
            <person name="Fukunaka R."/>
            <person name="Hamada M."/>
            <person name="Harada C."/>
            <person name="Hayashi A."/>
            <person name="Hijishita S."/>
            <person name="Honda M."/>
            <person name="Hosokawa S."/>
            <person name="Ichikawa Y."/>
            <person name="Idonuma A."/>
            <person name="Iijima M."/>
            <person name="Ikeda M."/>
            <person name="Ikeno M."/>
            <person name="Ito K."/>
            <person name="Ito S."/>
            <person name="Ito T."/>
            <person name="Ito Y."/>
            <person name="Ito Y."/>
            <person name="Iwabuchi A."/>
            <person name="Kamiya K."/>
            <person name="Karasawa W."/>
            <person name="Kurita K."/>
            <person name="Katagiri S."/>
            <person name="Kikuta A."/>
            <person name="Kobayashi H."/>
            <person name="Kobayashi N."/>
            <person name="Machita K."/>
            <person name="Maehara T."/>
            <person name="Masukawa M."/>
            <person name="Mizubayashi T."/>
            <person name="Mukai Y."/>
            <person name="Nagasaki H."/>
            <person name="Nagata Y."/>
            <person name="Naito S."/>
            <person name="Nakashima M."/>
            <person name="Nakama Y."/>
            <person name="Nakamichi Y."/>
            <person name="Nakamura M."/>
            <person name="Meguro A."/>
            <person name="Negishi M."/>
            <person name="Ohta I."/>
            <person name="Ohta T."/>
            <person name="Okamoto M."/>
            <person name="Ono N."/>
            <person name="Saji S."/>
            <person name="Sakaguchi M."/>
            <person name="Sakai K."/>
            <person name="Shibata M."/>
            <person name="Shimokawa T."/>
            <person name="Song J."/>
            <person name="Takazaki Y."/>
            <person name="Terasawa K."/>
            <person name="Tsugane M."/>
            <person name="Tsuji K."/>
            <person name="Ueda S."/>
            <person name="Waki K."/>
            <person name="Yamagata H."/>
            <person name="Yamamoto M."/>
            <person name="Yamamoto S."/>
            <person name="Yamane H."/>
            <person name="Yoshiki S."/>
            <person name="Yoshihara R."/>
            <person name="Yukawa K."/>
            <person name="Zhong H."/>
            <person name="Yano M."/>
            <person name="Yuan Q."/>
            <person name="Ouyang S."/>
            <person name="Liu J."/>
            <person name="Jones K.M."/>
            <person name="Gansberger K."/>
            <person name="Moffat K."/>
            <person name="Hill J."/>
            <person name="Bera J."/>
            <person name="Fadrosh D."/>
            <person name="Jin S."/>
            <person name="Johri S."/>
            <person name="Kim M."/>
            <person name="Overton L."/>
            <person name="Reardon M."/>
            <person name="Tsitrin T."/>
            <person name="Vuong H."/>
            <person name="Weaver B."/>
            <person name="Ciecko A."/>
            <person name="Tallon L."/>
            <person name="Jackson J."/>
            <person name="Pai G."/>
            <person name="Aken S.V."/>
            <person name="Utterback T."/>
            <person name="Reidmuller S."/>
            <person name="Feldblyum T."/>
            <person name="Hsiao J."/>
            <person name="Zismann V."/>
            <person name="Iobst S."/>
            <person name="de Vazeille A.R."/>
            <person name="Buell C.R."/>
            <person name="Ying K."/>
            <person name="Li Y."/>
            <person name="Lu T."/>
            <person name="Huang Y."/>
            <person name="Zhao Q."/>
            <person name="Feng Q."/>
            <person name="Zhang L."/>
            <person name="Zhu J."/>
            <person name="Weng Q."/>
            <person name="Mu J."/>
            <person name="Lu Y."/>
            <person name="Fan D."/>
            <person name="Liu Y."/>
            <person name="Guan J."/>
            <person name="Zhang Y."/>
            <person name="Yu S."/>
            <person name="Liu X."/>
            <person name="Zhang Y."/>
            <person name="Hong G."/>
            <person name="Han B."/>
            <person name="Choisne N."/>
            <person name="Demange N."/>
            <person name="Orjeda G."/>
            <person name="Samain S."/>
            <person name="Cattolico L."/>
            <person name="Pelletier E."/>
            <person name="Couloux A."/>
            <person name="Segurens B."/>
            <person name="Wincker P."/>
            <person name="D'Hont A."/>
            <person name="Scarpelli C."/>
            <person name="Weissenbach J."/>
            <person name="Salanoubat M."/>
            <person name="Quetier F."/>
            <person name="Yu Y."/>
            <person name="Kim H.R."/>
            <person name="Rambo T."/>
            <person name="Currie J."/>
            <person name="Collura K."/>
            <person name="Luo M."/>
            <person name="Yang T."/>
            <person name="Ammiraju J.S.S."/>
            <person name="Engler F."/>
            <person name="Soderlund C."/>
            <person name="Wing R.A."/>
            <person name="Palmer L.E."/>
            <person name="de la Bastide M."/>
            <person name="Spiegel L."/>
            <person name="Nascimento L."/>
            <person name="Zutavern T."/>
            <person name="O'Shaughnessy A."/>
            <person name="Dike S."/>
            <person name="Dedhia N."/>
            <person name="Preston R."/>
            <person name="Balija V."/>
            <person name="McCombie W.R."/>
            <person name="Chow T."/>
            <person name="Chen H."/>
            <person name="Chung M."/>
            <person name="Chen C."/>
            <person name="Shaw J."/>
            <person name="Wu H."/>
            <person name="Hsiao K."/>
            <person name="Chao Y."/>
            <person name="Chu M."/>
            <person name="Cheng C."/>
            <person name="Hour A."/>
            <person name="Lee P."/>
            <person name="Lin S."/>
            <person name="Lin Y."/>
            <person name="Liou J."/>
            <person name="Liu S."/>
            <person name="Hsing Y."/>
            <person name="Raghuvanshi S."/>
            <person name="Mohanty A."/>
            <person name="Bharti A.K."/>
            <person name="Gaur A."/>
            <person name="Gupta V."/>
            <person name="Kumar D."/>
            <person name="Ravi V."/>
            <person name="Vij S."/>
            <person name="Kapur A."/>
            <person name="Khurana P."/>
            <person name="Khurana P."/>
            <person name="Khurana J.P."/>
            <person name="Tyagi A.K."/>
            <person name="Gaikwad K."/>
            <person name="Singh A."/>
            <person name="Dalal V."/>
            <person name="Srivastava S."/>
            <person name="Dixit A."/>
            <person name="Pal A.K."/>
            <person name="Ghazi I.A."/>
            <person name="Yadav M."/>
            <person name="Pandit A."/>
            <person name="Bhargava A."/>
            <person name="Sureshbabu K."/>
            <person name="Batra K."/>
            <person name="Sharma T.R."/>
            <person name="Mohapatra T."/>
            <person name="Singh N.K."/>
            <person name="Messing J."/>
            <person name="Nelson A.B."/>
            <person name="Fuks G."/>
            <person name="Kavchok S."/>
            <person name="Keizer G."/>
            <person name="Linton E."/>
            <person name="Llaca V."/>
            <person name="Song R."/>
            <person name="Tanyolac B."/>
            <person name="Young S."/>
            <person name="Ho-Il K."/>
            <person name="Hahn J.H."/>
            <person name="Sangsakoo G."/>
            <person name="Vanavichit A."/>
            <person name="de Mattos Luiz.A.T."/>
            <person name="Zimmer P.D."/>
            <person name="Malone G."/>
            <person name="Dellagostin O."/>
            <person name="de Oliveira A.C."/>
            <person name="Bevan M."/>
            <person name="Bancroft I."/>
            <person name="Minx P."/>
            <person name="Cordum H."/>
            <person name="Wilson R."/>
            <person name="Cheng Z."/>
            <person name="Jin W."/>
            <person name="Jiang J."/>
            <person name="Leong S.A."/>
            <person name="Iwama H."/>
            <person name="Gojobori T."/>
            <person name="Itoh T."/>
            <person name="Niimura Y."/>
            <person name="Fujii Y."/>
            <person name="Habara T."/>
            <person name="Sakai H."/>
            <person name="Sato Y."/>
            <person name="Wilson G."/>
            <person name="Kumar K."/>
            <person name="McCouch S."/>
            <person name="Juretic N."/>
            <person name="Hoen D."/>
            <person name="Wright S."/>
            <person name="Bruskiewich R."/>
            <person name="Bureau T."/>
            <person name="Miyao A."/>
            <person name="Hirochika H."/>
            <person name="Nishikawa T."/>
            <person name="Kadowaki K."/>
            <person name="Sugiura M."/>
            <person name="Burr B."/>
            <person name="Sasaki T."/>
        </authorList>
    </citation>
    <scope>NUCLEOTIDE SEQUENCE [LARGE SCALE GENOMIC DNA]</scope>
    <source>
        <strain evidence="2">cv. Nipponbare</strain>
    </source>
</reference>
<reference evidence="1 2" key="2">
    <citation type="journal article" date="2013" name="Plant Cell Physiol.">
        <title>Rice Annotation Project Database (RAP-DB): an integrative and interactive database for rice genomics.</title>
        <authorList>
            <person name="Sakai H."/>
            <person name="Lee S.S."/>
            <person name="Tanaka T."/>
            <person name="Numa H."/>
            <person name="Kim J."/>
            <person name="Kawahara Y."/>
            <person name="Wakimoto H."/>
            <person name="Yang C.C."/>
            <person name="Iwamoto M."/>
            <person name="Abe T."/>
            <person name="Yamada Y."/>
            <person name="Muto A."/>
            <person name="Inokuchi H."/>
            <person name="Ikemura T."/>
            <person name="Matsumoto T."/>
            <person name="Sasaki T."/>
            <person name="Itoh T."/>
        </authorList>
    </citation>
    <scope>NUCLEOTIDE SEQUENCE [LARGE SCALE GENOMIC DNA]</scope>
    <source>
        <strain evidence="2">cv. Nipponbare</strain>
    </source>
</reference>
<dbReference type="AlphaFoldDB" id="A0A0P0X291"/>
<gene>
    <name evidence="1" type="ordered locus">Os07g0131001</name>
    <name evidence="1" type="ORF">OSNPB_070131001</name>
</gene>
<dbReference type="PaxDb" id="39947-A0A0P0X291"/>
<evidence type="ECO:0000313" key="2">
    <source>
        <dbReference type="Proteomes" id="UP000059680"/>
    </source>
</evidence>
<proteinExistence type="predicted"/>
<keyword evidence="2" id="KW-1185">Reference proteome</keyword>
<dbReference type="OMA" id="WMTIFSH"/>
<reference evidence="1 2" key="3">
    <citation type="journal article" date="2013" name="Rice">
        <title>Improvement of the Oryza sativa Nipponbare reference genome using next generation sequence and optical map data.</title>
        <authorList>
            <person name="Kawahara Y."/>
            <person name="de la Bastide M."/>
            <person name="Hamilton J.P."/>
            <person name="Kanamori H."/>
            <person name="McCombie W.R."/>
            <person name="Ouyang S."/>
            <person name="Schwartz D.C."/>
            <person name="Tanaka T."/>
            <person name="Wu J."/>
            <person name="Zhou S."/>
            <person name="Childs K.L."/>
            <person name="Davidson R.M."/>
            <person name="Lin H."/>
            <person name="Quesada-Ocampo L."/>
            <person name="Vaillancourt B."/>
            <person name="Sakai H."/>
            <person name="Lee S.S."/>
            <person name="Kim J."/>
            <person name="Numa H."/>
            <person name="Itoh T."/>
            <person name="Buell C.R."/>
            <person name="Matsumoto T."/>
        </authorList>
    </citation>
    <scope>NUCLEOTIDE SEQUENCE [LARGE SCALE GENOMIC DNA]</scope>
    <source>
        <strain evidence="2">cv. Nipponbare</strain>
    </source>
</reference>
<sequence>MPKAYTSVRGVALPVRASSGARYPIVPTTCVVCGSAPWSYNFARPKSPRRPFISPSRSTLLALTSRWMTIFSHLS</sequence>
<protein>
    <submittedName>
        <fullName evidence="1">Os07g0131001 protein</fullName>
    </submittedName>
</protein>